<comment type="caution">
    <text evidence="1">The sequence shown here is derived from an EMBL/GenBank/DDBJ whole genome shotgun (WGS) entry which is preliminary data.</text>
</comment>
<proteinExistence type="predicted"/>
<gene>
    <name evidence="1" type="ORF">G2W53_033280</name>
</gene>
<sequence>MGSTRSEPWTLPFKGLGLSCCVPSVLPMGQDSRNKCAHPKFRIM</sequence>
<accession>A0A834SY63</accession>
<dbReference type="AlphaFoldDB" id="A0A834SY63"/>
<dbReference type="EMBL" id="JAAIUW010000010">
    <property type="protein sequence ID" value="KAF7812304.1"/>
    <property type="molecule type" value="Genomic_DNA"/>
</dbReference>
<organism evidence="1 2">
    <name type="scientific">Senna tora</name>
    <dbReference type="NCBI Taxonomy" id="362788"/>
    <lineage>
        <taxon>Eukaryota</taxon>
        <taxon>Viridiplantae</taxon>
        <taxon>Streptophyta</taxon>
        <taxon>Embryophyta</taxon>
        <taxon>Tracheophyta</taxon>
        <taxon>Spermatophyta</taxon>
        <taxon>Magnoliopsida</taxon>
        <taxon>eudicotyledons</taxon>
        <taxon>Gunneridae</taxon>
        <taxon>Pentapetalae</taxon>
        <taxon>rosids</taxon>
        <taxon>fabids</taxon>
        <taxon>Fabales</taxon>
        <taxon>Fabaceae</taxon>
        <taxon>Caesalpinioideae</taxon>
        <taxon>Cassia clade</taxon>
        <taxon>Senna</taxon>
    </lineage>
</organism>
<keyword evidence="2" id="KW-1185">Reference proteome</keyword>
<name>A0A834SY63_9FABA</name>
<evidence type="ECO:0000313" key="2">
    <source>
        <dbReference type="Proteomes" id="UP000634136"/>
    </source>
</evidence>
<evidence type="ECO:0000313" key="1">
    <source>
        <dbReference type="EMBL" id="KAF7812304.1"/>
    </source>
</evidence>
<protein>
    <submittedName>
        <fullName evidence="1">Uncharacterized protein</fullName>
    </submittedName>
</protein>
<reference evidence="1" key="1">
    <citation type="submission" date="2020-09" db="EMBL/GenBank/DDBJ databases">
        <title>Genome-Enabled Discovery of Anthraquinone Biosynthesis in Senna tora.</title>
        <authorList>
            <person name="Kang S.-H."/>
            <person name="Pandey R.P."/>
            <person name="Lee C.-M."/>
            <person name="Sim J.-S."/>
            <person name="Jeong J.-T."/>
            <person name="Choi B.-S."/>
            <person name="Jung M."/>
            <person name="Ginzburg D."/>
            <person name="Zhao K."/>
            <person name="Won S.Y."/>
            <person name="Oh T.-J."/>
            <person name="Yu Y."/>
            <person name="Kim N.-H."/>
            <person name="Lee O.R."/>
            <person name="Lee T.-H."/>
            <person name="Bashyal P."/>
            <person name="Kim T.-S."/>
            <person name="Lee W.-H."/>
            <person name="Kawkins C."/>
            <person name="Kim C.-K."/>
            <person name="Kim J.S."/>
            <person name="Ahn B.O."/>
            <person name="Rhee S.Y."/>
            <person name="Sohng J.K."/>
        </authorList>
    </citation>
    <scope>NUCLEOTIDE SEQUENCE</scope>
    <source>
        <tissue evidence="1">Leaf</tissue>
    </source>
</reference>
<dbReference type="Proteomes" id="UP000634136">
    <property type="component" value="Unassembled WGS sequence"/>
</dbReference>